<dbReference type="Proteomes" id="UP001207930">
    <property type="component" value="Unassembled WGS sequence"/>
</dbReference>
<keyword evidence="3" id="KW-0238">DNA-binding</keyword>
<sequence>MNEPSLPAIDLHGLHLVRLVAAHGGMTAAAKAAGLSQSALTRQIQLIESRLGVTLFQRTTRRVTLTPAGSLLLRETEAVPGIMAGALRRLGEEFHGHARKIRIGFSRSVSLAHLPGVLHGFVRRHPEVTVTVSHHAGSKLVEDVADSRLDVGVLCPPSRLPAGVEVTHRIADSFAIIAPHGHSVPAVAADRREWRSWAEAQAWIHPPAGTRSRACIDAWWEKRGAAISPAMELDSFDMAIHLVALGLGTACVPRRAVSTFARKRRLQRVRLPEPLARELVVIVPQRGSVPDHIRDFVGSILF</sequence>
<dbReference type="InterPro" id="IPR050950">
    <property type="entry name" value="HTH-type_LysR_regulators"/>
</dbReference>
<feature type="domain" description="HTH lysR-type" evidence="5">
    <location>
        <begin position="9"/>
        <end position="66"/>
    </location>
</feature>
<evidence type="ECO:0000256" key="1">
    <source>
        <dbReference type="ARBA" id="ARBA00009437"/>
    </source>
</evidence>
<comment type="caution">
    <text evidence="6">The sequence shown here is derived from an EMBL/GenBank/DDBJ whole genome shotgun (WGS) entry which is preliminary data.</text>
</comment>
<accession>A0ABT3FU68</accession>
<keyword evidence="4" id="KW-0804">Transcription</keyword>
<reference evidence="6 7" key="1">
    <citation type="submission" date="2022-10" db="EMBL/GenBank/DDBJ databases">
        <title>Luteolibacter flavescens strain MCCC 1K03193, whole genome shotgun sequencing project.</title>
        <authorList>
            <person name="Zhao G."/>
            <person name="Shen L."/>
        </authorList>
    </citation>
    <scope>NUCLEOTIDE SEQUENCE [LARGE SCALE GENOMIC DNA]</scope>
    <source>
        <strain evidence="6 7">MCCC 1K03193</strain>
    </source>
</reference>
<proteinExistence type="inferred from homology"/>
<dbReference type="InterPro" id="IPR000847">
    <property type="entry name" value="LysR_HTH_N"/>
</dbReference>
<dbReference type="PANTHER" id="PTHR30419">
    <property type="entry name" value="HTH-TYPE TRANSCRIPTIONAL REGULATOR YBHD"/>
    <property type="match status" value="1"/>
</dbReference>
<protein>
    <submittedName>
        <fullName evidence="6">LysR family transcriptional regulator</fullName>
    </submittedName>
</protein>
<evidence type="ECO:0000259" key="5">
    <source>
        <dbReference type="PROSITE" id="PS50931"/>
    </source>
</evidence>
<comment type="similarity">
    <text evidence="1">Belongs to the LysR transcriptional regulatory family.</text>
</comment>
<dbReference type="EMBL" id="JAPDDS010000014">
    <property type="protein sequence ID" value="MCW1887087.1"/>
    <property type="molecule type" value="Genomic_DNA"/>
</dbReference>
<evidence type="ECO:0000256" key="2">
    <source>
        <dbReference type="ARBA" id="ARBA00023015"/>
    </source>
</evidence>
<dbReference type="SUPFAM" id="SSF53850">
    <property type="entry name" value="Periplasmic binding protein-like II"/>
    <property type="match status" value="1"/>
</dbReference>
<dbReference type="Gene3D" id="1.10.10.10">
    <property type="entry name" value="Winged helix-like DNA-binding domain superfamily/Winged helix DNA-binding domain"/>
    <property type="match status" value="1"/>
</dbReference>
<dbReference type="PRINTS" id="PR00039">
    <property type="entry name" value="HTHLYSR"/>
</dbReference>
<dbReference type="SUPFAM" id="SSF46785">
    <property type="entry name" value="Winged helix' DNA-binding domain"/>
    <property type="match status" value="1"/>
</dbReference>
<dbReference type="InterPro" id="IPR036390">
    <property type="entry name" value="WH_DNA-bd_sf"/>
</dbReference>
<dbReference type="CDD" id="cd05466">
    <property type="entry name" value="PBP2_LTTR_substrate"/>
    <property type="match status" value="1"/>
</dbReference>
<gene>
    <name evidence="6" type="ORF">OKA04_20280</name>
</gene>
<keyword evidence="2" id="KW-0805">Transcription regulation</keyword>
<dbReference type="RefSeq" id="WP_264503041.1">
    <property type="nucleotide sequence ID" value="NZ_JAPDDS010000014.1"/>
</dbReference>
<keyword evidence="7" id="KW-1185">Reference proteome</keyword>
<organism evidence="6 7">
    <name type="scientific">Luteolibacter flavescens</name>
    <dbReference type="NCBI Taxonomy" id="1859460"/>
    <lineage>
        <taxon>Bacteria</taxon>
        <taxon>Pseudomonadati</taxon>
        <taxon>Verrucomicrobiota</taxon>
        <taxon>Verrucomicrobiia</taxon>
        <taxon>Verrucomicrobiales</taxon>
        <taxon>Verrucomicrobiaceae</taxon>
        <taxon>Luteolibacter</taxon>
    </lineage>
</organism>
<evidence type="ECO:0000313" key="7">
    <source>
        <dbReference type="Proteomes" id="UP001207930"/>
    </source>
</evidence>
<dbReference type="Pfam" id="PF03466">
    <property type="entry name" value="LysR_substrate"/>
    <property type="match status" value="1"/>
</dbReference>
<evidence type="ECO:0000256" key="3">
    <source>
        <dbReference type="ARBA" id="ARBA00023125"/>
    </source>
</evidence>
<dbReference type="InterPro" id="IPR005119">
    <property type="entry name" value="LysR_subst-bd"/>
</dbReference>
<name>A0ABT3FU68_9BACT</name>
<dbReference type="Gene3D" id="3.40.190.290">
    <property type="match status" value="1"/>
</dbReference>
<dbReference type="InterPro" id="IPR036388">
    <property type="entry name" value="WH-like_DNA-bd_sf"/>
</dbReference>
<dbReference type="Pfam" id="PF00126">
    <property type="entry name" value="HTH_1"/>
    <property type="match status" value="1"/>
</dbReference>
<dbReference type="PROSITE" id="PS50931">
    <property type="entry name" value="HTH_LYSR"/>
    <property type="match status" value="1"/>
</dbReference>
<evidence type="ECO:0000256" key="4">
    <source>
        <dbReference type="ARBA" id="ARBA00023163"/>
    </source>
</evidence>
<evidence type="ECO:0000313" key="6">
    <source>
        <dbReference type="EMBL" id="MCW1887087.1"/>
    </source>
</evidence>